<dbReference type="EMBL" id="FNAI01000003">
    <property type="protein sequence ID" value="SDE05267.1"/>
    <property type="molecule type" value="Genomic_DNA"/>
</dbReference>
<evidence type="ECO:0000259" key="4">
    <source>
        <dbReference type="Pfam" id="PF00294"/>
    </source>
</evidence>
<dbReference type="PROSITE" id="PS00584">
    <property type="entry name" value="PFKB_KINASES_2"/>
    <property type="match status" value="1"/>
</dbReference>
<dbReference type="SUPFAM" id="SSF53613">
    <property type="entry name" value="Ribokinase-like"/>
    <property type="match status" value="1"/>
</dbReference>
<dbReference type="Pfam" id="PF00294">
    <property type="entry name" value="PfkB"/>
    <property type="match status" value="1"/>
</dbReference>
<proteinExistence type="inferred from homology"/>
<dbReference type="PANTHER" id="PTHR43085">
    <property type="entry name" value="HEXOKINASE FAMILY MEMBER"/>
    <property type="match status" value="1"/>
</dbReference>
<dbReference type="Proteomes" id="UP000199072">
    <property type="component" value="Unassembled WGS sequence"/>
</dbReference>
<dbReference type="Gene3D" id="3.40.1190.20">
    <property type="match status" value="1"/>
</dbReference>
<keyword evidence="2" id="KW-0808">Transferase</keyword>
<dbReference type="CDD" id="cd01167">
    <property type="entry name" value="bac_FRK"/>
    <property type="match status" value="1"/>
</dbReference>
<comment type="similarity">
    <text evidence="1">Belongs to the carbohydrate kinase PfkB family.</text>
</comment>
<dbReference type="RefSeq" id="WP_091148656.1">
    <property type="nucleotide sequence ID" value="NZ_FNAI01000003.1"/>
</dbReference>
<keyword evidence="6" id="KW-1185">Reference proteome</keyword>
<evidence type="ECO:0000256" key="1">
    <source>
        <dbReference type="ARBA" id="ARBA00010688"/>
    </source>
</evidence>
<dbReference type="InterPro" id="IPR002173">
    <property type="entry name" value="Carboh/pur_kinase_PfkB_CS"/>
</dbReference>
<name>A0A1G6ZSQ8_9SPHI</name>
<evidence type="ECO:0000313" key="5">
    <source>
        <dbReference type="EMBL" id="SDE05267.1"/>
    </source>
</evidence>
<dbReference type="PANTHER" id="PTHR43085:SF57">
    <property type="entry name" value="CARBOHYDRATE KINASE PFKB DOMAIN-CONTAINING PROTEIN"/>
    <property type="match status" value="1"/>
</dbReference>
<gene>
    <name evidence="5" type="ORF">SAMN05216464_103469</name>
</gene>
<organism evidence="5 6">
    <name type="scientific">Mucilaginibacter pineti</name>
    <dbReference type="NCBI Taxonomy" id="1391627"/>
    <lineage>
        <taxon>Bacteria</taxon>
        <taxon>Pseudomonadati</taxon>
        <taxon>Bacteroidota</taxon>
        <taxon>Sphingobacteriia</taxon>
        <taxon>Sphingobacteriales</taxon>
        <taxon>Sphingobacteriaceae</taxon>
        <taxon>Mucilaginibacter</taxon>
    </lineage>
</organism>
<feature type="domain" description="Carbohydrate kinase PfkB" evidence="4">
    <location>
        <begin position="27"/>
        <end position="287"/>
    </location>
</feature>
<dbReference type="AlphaFoldDB" id="A0A1G6ZSQ8"/>
<evidence type="ECO:0000313" key="6">
    <source>
        <dbReference type="Proteomes" id="UP000199072"/>
    </source>
</evidence>
<evidence type="ECO:0000256" key="3">
    <source>
        <dbReference type="ARBA" id="ARBA00022777"/>
    </source>
</evidence>
<dbReference type="InterPro" id="IPR011611">
    <property type="entry name" value="PfkB_dom"/>
</dbReference>
<dbReference type="OrthoDB" id="9813569at2"/>
<evidence type="ECO:0000256" key="2">
    <source>
        <dbReference type="ARBA" id="ARBA00022679"/>
    </source>
</evidence>
<dbReference type="InterPro" id="IPR050306">
    <property type="entry name" value="PfkB_Carbo_kinase"/>
</dbReference>
<keyword evidence="3 5" id="KW-0418">Kinase</keyword>
<accession>A0A1G6ZSQ8</accession>
<dbReference type="STRING" id="1391627.SAMN05216464_103469"/>
<sequence length="302" mass="33743">MSLQINTITPAICYGEILWDVLPDGPQPGGALLNVSYHLNKLGMPTSLVSKIGNDENGQKLESLLDGWGIKKHLLQVDADHPTSEVIAKMNNGNEVSYEIIFPVAWDFINDSEHIKTQMRPSTYFVFGSLASRNSVSRDTLFELLESDAIKVFDINLRPPFINRNLLEDLLKKADIVKFNQAELEMAQVLFRGSYWNEAEQIRFIQDRFQIPEVIVTKGEFGASYYNRGKAYHVAGREVAVSDTIGSGDSFLAAFIANHYLGEAPETLLKNAIAMGGFIATKKGGCPDYELADYHAFRNQIF</sequence>
<reference evidence="5 6" key="1">
    <citation type="submission" date="2016-10" db="EMBL/GenBank/DDBJ databases">
        <authorList>
            <person name="de Groot N.N."/>
        </authorList>
    </citation>
    <scope>NUCLEOTIDE SEQUENCE [LARGE SCALE GENOMIC DNA]</scope>
    <source>
        <strain evidence="5 6">47C3B</strain>
    </source>
</reference>
<protein>
    <submittedName>
        <fullName evidence="5">Fructokinase</fullName>
    </submittedName>
</protein>
<dbReference type="InterPro" id="IPR029056">
    <property type="entry name" value="Ribokinase-like"/>
</dbReference>
<dbReference type="GO" id="GO:0016301">
    <property type="term" value="F:kinase activity"/>
    <property type="evidence" value="ECO:0007669"/>
    <property type="project" value="UniProtKB-KW"/>
</dbReference>